<dbReference type="Proteomes" id="UP000887159">
    <property type="component" value="Unassembled WGS sequence"/>
</dbReference>
<sequence>MWHEEVTGSNPVTSIVTPSPDFMAWDIITSDSMSPQSTYSAHCENLMILELHDVADGITLFSGGNPALPAR</sequence>
<evidence type="ECO:0000313" key="2">
    <source>
        <dbReference type="Proteomes" id="UP000887159"/>
    </source>
</evidence>
<comment type="caution">
    <text evidence="1">The sequence shown here is derived from an EMBL/GenBank/DDBJ whole genome shotgun (WGS) entry which is preliminary data.</text>
</comment>
<accession>A0A8X6WDN6</accession>
<organism evidence="1 2">
    <name type="scientific">Trichonephila clavipes</name>
    <name type="common">Golden silk orbweaver</name>
    <name type="synonym">Nephila clavipes</name>
    <dbReference type="NCBI Taxonomy" id="2585209"/>
    <lineage>
        <taxon>Eukaryota</taxon>
        <taxon>Metazoa</taxon>
        <taxon>Ecdysozoa</taxon>
        <taxon>Arthropoda</taxon>
        <taxon>Chelicerata</taxon>
        <taxon>Arachnida</taxon>
        <taxon>Araneae</taxon>
        <taxon>Araneomorphae</taxon>
        <taxon>Entelegynae</taxon>
        <taxon>Araneoidea</taxon>
        <taxon>Nephilidae</taxon>
        <taxon>Trichonephila</taxon>
    </lineage>
</organism>
<gene>
    <name evidence="1" type="ORF">TNCV_3559971</name>
</gene>
<name>A0A8X6WDN6_TRICX</name>
<proteinExistence type="predicted"/>
<keyword evidence="2" id="KW-1185">Reference proteome</keyword>
<protein>
    <submittedName>
        <fullName evidence="1">Uncharacterized protein</fullName>
    </submittedName>
</protein>
<dbReference type="AlphaFoldDB" id="A0A8X6WDN6"/>
<dbReference type="EMBL" id="BMAU01021402">
    <property type="protein sequence ID" value="GFY32489.1"/>
    <property type="molecule type" value="Genomic_DNA"/>
</dbReference>
<evidence type="ECO:0000313" key="1">
    <source>
        <dbReference type="EMBL" id="GFY32489.1"/>
    </source>
</evidence>
<reference evidence="1" key="1">
    <citation type="submission" date="2020-08" db="EMBL/GenBank/DDBJ databases">
        <title>Multicomponent nature underlies the extraordinary mechanical properties of spider dragline silk.</title>
        <authorList>
            <person name="Kono N."/>
            <person name="Nakamura H."/>
            <person name="Mori M."/>
            <person name="Yoshida Y."/>
            <person name="Ohtoshi R."/>
            <person name="Malay A.D."/>
            <person name="Moran D.A.P."/>
            <person name="Tomita M."/>
            <person name="Numata K."/>
            <person name="Arakawa K."/>
        </authorList>
    </citation>
    <scope>NUCLEOTIDE SEQUENCE</scope>
</reference>